<dbReference type="EnsemblMetazoa" id="AAEL008623-RA">
    <property type="protein sequence ID" value="AAEL008623-PA"/>
    <property type="gene ID" value="AAEL008623"/>
</dbReference>
<evidence type="ECO:0000256" key="11">
    <source>
        <dbReference type="ARBA" id="ARBA00075330"/>
    </source>
</evidence>
<sequence>MQTPAYKFQPEDYDNVYEPAEDSFLLLDALEDELDAIKLLQPAMCVEIGPGSGIVISAIAKALRSSGSYCMGVDINPHACRMTQRTGLLNDCRLEVVNMDLLGGLADGCVDLLVFNPPYVPTAEEDSRELEEQIGEFREDGHNLVKSWAGGFDGMVVTNRLLKDLDRILSERGVFYLLLLKENKPMEVINCLGKNGFLGKVVKERKIRGEHLFVIKISRKQSLIY</sequence>
<dbReference type="GO" id="GO:0035657">
    <property type="term" value="C:eRF1 methyltransferase complex"/>
    <property type="evidence" value="ECO:0007669"/>
    <property type="project" value="TreeGrafter"/>
</dbReference>
<proteinExistence type="inferred from homology"/>
<evidence type="ECO:0000256" key="15">
    <source>
        <dbReference type="ARBA" id="ARBA00093624"/>
    </source>
</evidence>
<dbReference type="OrthoDB" id="406152at2759"/>
<evidence type="ECO:0000313" key="18">
    <source>
        <dbReference type="EnsemblMetazoa" id="AAEL008623-PA"/>
    </source>
</evidence>
<dbReference type="PROSITE" id="PS00092">
    <property type="entry name" value="N6_MTASE"/>
    <property type="match status" value="1"/>
</dbReference>
<dbReference type="InParanoid" id="A0A1S4FJY4"/>
<dbReference type="AlphaFoldDB" id="A0A1S4FJY4"/>
<keyword evidence="3" id="KW-0489">Methyltransferase</keyword>
<dbReference type="InterPro" id="IPR007848">
    <property type="entry name" value="Small_mtfrase_dom"/>
</dbReference>
<evidence type="ECO:0000256" key="16">
    <source>
        <dbReference type="ARBA" id="ARBA00093667"/>
    </source>
</evidence>
<dbReference type="FunCoup" id="A0A1S4FJY4">
    <property type="interactions" value="233"/>
</dbReference>
<evidence type="ECO:0000256" key="3">
    <source>
        <dbReference type="ARBA" id="ARBA00022603"/>
    </source>
</evidence>
<evidence type="ECO:0000256" key="13">
    <source>
        <dbReference type="ARBA" id="ARBA00080992"/>
    </source>
</evidence>
<dbReference type="PANTHER" id="PTHR45875">
    <property type="entry name" value="METHYLTRANSFERASE N6AMT1"/>
    <property type="match status" value="1"/>
</dbReference>
<accession>A0A1S4FJY4</accession>
<evidence type="ECO:0000256" key="14">
    <source>
        <dbReference type="ARBA" id="ARBA00083337"/>
    </source>
</evidence>
<evidence type="ECO:0000256" key="7">
    <source>
        <dbReference type="ARBA" id="ARBA00048619"/>
    </source>
</evidence>
<reference evidence="18" key="2">
    <citation type="submission" date="2020-05" db="UniProtKB">
        <authorList>
            <consortium name="EnsemblMetazoa"/>
        </authorList>
    </citation>
    <scope>IDENTIFICATION</scope>
    <source>
        <strain evidence="18">LVP_AGWG</strain>
    </source>
</reference>
<dbReference type="CDD" id="cd02440">
    <property type="entry name" value="AdoMet_MTases"/>
    <property type="match status" value="1"/>
</dbReference>
<dbReference type="GO" id="GO:0005634">
    <property type="term" value="C:nucleus"/>
    <property type="evidence" value="ECO:0007669"/>
    <property type="project" value="UniProtKB-SubCell"/>
</dbReference>
<dbReference type="GO" id="GO:0003676">
    <property type="term" value="F:nucleic acid binding"/>
    <property type="evidence" value="ECO:0007669"/>
    <property type="project" value="InterPro"/>
</dbReference>
<evidence type="ECO:0000256" key="12">
    <source>
        <dbReference type="ARBA" id="ARBA00076540"/>
    </source>
</evidence>
<dbReference type="GO" id="GO:0036009">
    <property type="term" value="F:protein-glutamine N-methyltransferase activity"/>
    <property type="evidence" value="ECO:0007669"/>
    <property type="project" value="UniProtKB-ARBA"/>
</dbReference>
<comment type="similarity">
    <text evidence="2">Belongs to the eukaryotic/archaeal PrmC-related family.</text>
</comment>
<evidence type="ECO:0000256" key="10">
    <source>
        <dbReference type="ARBA" id="ARBA00062344"/>
    </source>
</evidence>
<name>A0A1S4FJY4_AEDAE</name>
<evidence type="ECO:0000256" key="1">
    <source>
        <dbReference type="ARBA" id="ARBA00004123"/>
    </source>
</evidence>
<dbReference type="PANTHER" id="PTHR45875:SF1">
    <property type="entry name" value="METHYLTRANSFERASE N6AMT1"/>
    <property type="match status" value="1"/>
</dbReference>
<dbReference type="NCBIfam" id="TIGR00537">
    <property type="entry name" value="hemK_rel_arch"/>
    <property type="match status" value="1"/>
</dbReference>
<comment type="function">
    <text evidence="9">Methyltransferase that can methylate proteins and, to a lower extent, arsenic. Catalytic subunit of a heterodimer with TRMT112, which monomethylates 'Lys-12' of histone H4 (H4K12me1), a modification present at the promoters of numerous genes encoding cell cycle regulators. Catalytic subunit of a heterodimer with TRMT112, which catalyzes N5-methylation of Glu residue of proteins with a Gly-Gln-Xaa-Xaa-Xaa-Arg motif. Methylates ETF1 on 'Gln-185'; ETF1 needs to be complexed to ERF3 in its GTP-bound form to be efficiently methylated. May also play a role in the modulation of arsenic-induced toxicity by mediating the conversion of monomethylarsonous acid (3+) into the less toxic dimethylarsonic acid. It however only plays a limited role in arsenic metabolism compared with AS3MT.</text>
</comment>
<protein>
    <recommendedName>
        <fullName evidence="15">Methyltransferase HEMK2</fullName>
    </recommendedName>
    <alternativeName>
        <fullName evidence="14">HemK methyltransferase family member 2</fullName>
    </alternativeName>
    <alternativeName>
        <fullName evidence="12">Lysine N-methyltransferase 9</fullName>
    </alternativeName>
    <alternativeName>
        <fullName evidence="11">Methylarsonite methyltransferase N6AMT1</fullName>
    </alternativeName>
    <alternativeName>
        <fullName evidence="16">Methyltransferase N6AMT1</fullName>
    </alternativeName>
    <alternativeName>
        <fullName evidence="13">Protein N(5)-glutamine methyltransferase</fullName>
    </alternativeName>
</protein>
<evidence type="ECO:0000256" key="5">
    <source>
        <dbReference type="ARBA" id="ARBA00022691"/>
    </source>
</evidence>
<comment type="subunit">
    <text evidence="10">Heterodimer; heterodimerization with TRMT112 is required for S-adenosyl-L-methionine-binding.</text>
</comment>
<dbReference type="SUPFAM" id="SSF53335">
    <property type="entry name" value="S-adenosyl-L-methionine-dependent methyltransferases"/>
    <property type="match status" value="1"/>
</dbReference>
<organism evidence="18 19">
    <name type="scientific">Aedes aegypti</name>
    <name type="common">Yellowfever mosquito</name>
    <name type="synonym">Culex aegypti</name>
    <dbReference type="NCBI Taxonomy" id="7159"/>
    <lineage>
        <taxon>Eukaryota</taxon>
        <taxon>Metazoa</taxon>
        <taxon>Ecdysozoa</taxon>
        <taxon>Arthropoda</taxon>
        <taxon>Hexapoda</taxon>
        <taxon>Insecta</taxon>
        <taxon>Pterygota</taxon>
        <taxon>Neoptera</taxon>
        <taxon>Endopterygota</taxon>
        <taxon>Diptera</taxon>
        <taxon>Nematocera</taxon>
        <taxon>Culicoidea</taxon>
        <taxon>Culicidae</taxon>
        <taxon>Culicinae</taxon>
        <taxon>Aedini</taxon>
        <taxon>Aedes</taxon>
        <taxon>Stegomyia</taxon>
    </lineage>
</organism>
<keyword evidence="4" id="KW-0808">Transferase</keyword>
<keyword evidence="5" id="KW-0949">S-adenosyl-L-methionine</keyword>
<dbReference type="InterPro" id="IPR002052">
    <property type="entry name" value="DNA_methylase_N6_adenine_CS"/>
</dbReference>
<dbReference type="Proteomes" id="UP000008820">
    <property type="component" value="Chromosome 2"/>
</dbReference>
<evidence type="ECO:0000256" key="8">
    <source>
        <dbReference type="ARBA" id="ARBA00050903"/>
    </source>
</evidence>
<dbReference type="InterPro" id="IPR029063">
    <property type="entry name" value="SAM-dependent_MTases_sf"/>
</dbReference>
<dbReference type="Pfam" id="PF05175">
    <property type="entry name" value="MTS"/>
    <property type="match status" value="1"/>
</dbReference>
<dbReference type="Gene3D" id="3.40.50.150">
    <property type="entry name" value="Vaccinia Virus protein VP39"/>
    <property type="match status" value="1"/>
</dbReference>
<feature type="domain" description="Methyltransferase small" evidence="17">
    <location>
        <begin position="28"/>
        <end position="126"/>
    </location>
</feature>
<comment type="subcellular location">
    <subcellularLocation>
        <location evidence="1">Nucleus</location>
    </subcellularLocation>
</comment>
<keyword evidence="6" id="KW-0539">Nucleus</keyword>
<evidence type="ECO:0000259" key="17">
    <source>
        <dbReference type="Pfam" id="PF05175"/>
    </source>
</evidence>
<gene>
    <name evidence="18" type="primary">5570854</name>
</gene>
<evidence type="ECO:0000256" key="9">
    <source>
        <dbReference type="ARBA" id="ARBA00053180"/>
    </source>
</evidence>
<evidence type="ECO:0000256" key="2">
    <source>
        <dbReference type="ARBA" id="ARBA00006149"/>
    </source>
</evidence>
<dbReference type="FunFam" id="3.40.50.150:FF:000077">
    <property type="entry name" value="HemK methyltransferase family member 2"/>
    <property type="match status" value="1"/>
</dbReference>
<comment type="catalytic activity">
    <reaction evidence="8">
        <text>methylarsonous acid + S-adenosyl-L-methionine = dimethylarsinate + S-adenosyl-L-homocysteine + 2 H(+)</text>
        <dbReference type="Rhea" id="RHEA:11684"/>
        <dbReference type="ChEBI" id="CHEBI:15378"/>
        <dbReference type="ChEBI" id="CHEBI:16223"/>
        <dbReference type="ChEBI" id="CHEBI:17826"/>
        <dbReference type="ChEBI" id="CHEBI:57856"/>
        <dbReference type="ChEBI" id="CHEBI:59789"/>
    </reaction>
</comment>
<dbReference type="VEuPathDB" id="VectorBase:AAEL008623"/>
<dbReference type="InterPro" id="IPR052190">
    <property type="entry name" value="Euk-Arch_PrmC-MTase"/>
</dbReference>
<evidence type="ECO:0000256" key="4">
    <source>
        <dbReference type="ARBA" id="ARBA00022679"/>
    </source>
</evidence>
<dbReference type="InterPro" id="IPR004557">
    <property type="entry name" value="PrmC-related"/>
</dbReference>
<keyword evidence="19" id="KW-1185">Reference proteome</keyword>
<evidence type="ECO:0000313" key="19">
    <source>
        <dbReference type="Proteomes" id="UP000008820"/>
    </source>
</evidence>
<comment type="catalytic activity">
    <reaction evidence="7">
        <text>L-lysyl-[histone] + S-adenosyl-L-methionine = N(6)-methyl-L-lysyl-[histone] + S-adenosyl-L-homocysteine + H(+)</text>
        <dbReference type="Rhea" id="RHEA:10024"/>
        <dbReference type="Rhea" id="RHEA-COMP:9845"/>
        <dbReference type="Rhea" id="RHEA-COMP:9846"/>
        <dbReference type="ChEBI" id="CHEBI:15378"/>
        <dbReference type="ChEBI" id="CHEBI:29969"/>
        <dbReference type="ChEBI" id="CHEBI:57856"/>
        <dbReference type="ChEBI" id="CHEBI:59789"/>
        <dbReference type="ChEBI" id="CHEBI:61929"/>
    </reaction>
    <physiologicalReaction direction="left-to-right" evidence="7">
        <dbReference type="Rhea" id="RHEA:10025"/>
    </physiologicalReaction>
</comment>
<dbReference type="GO" id="GO:0032259">
    <property type="term" value="P:methylation"/>
    <property type="evidence" value="ECO:0007669"/>
    <property type="project" value="UniProtKB-KW"/>
</dbReference>
<reference evidence="18 19" key="1">
    <citation type="submission" date="2017-06" db="EMBL/GenBank/DDBJ databases">
        <title>Aedes aegypti genome working group (AGWG) sequencing and assembly.</title>
        <authorList>
            <consortium name="Aedes aegypti Genome Working Group (AGWG)"/>
            <person name="Matthews B.J."/>
        </authorList>
    </citation>
    <scope>NUCLEOTIDE SEQUENCE [LARGE SCALE GENOMIC DNA]</scope>
    <source>
        <strain evidence="18 19">LVP_AGWG</strain>
    </source>
</reference>
<evidence type="ECO:0000256" key="6">
    <source>
        <dbReference type="ARBA" id="ARBA00023242"/>
    </source>
</evidence>